<dbReference type="SUPFAM" id="SSF51556">
    <property type="entry name" value="Metallo-dependent hydrolases"/>
    <property type="match status" value="1"/>
</dbReference>
<comment type="caution">
    <text evidence="9">The sequence shown here is derived from an EMBL/GenBank/DDBJ whole genome shotgun (WGS) entry which is preliminary data.</text>
</comment>
<dbReference type="PANTHER" id="PTHR11409">
    <property type="entry name" value="ADENOSINE DEAMINASE"/>
    <property type="match status" value="1"/>
</dbReference>
<evidence type="ECO:0000256" key="1">
    <source>
        <dbReference type="ARBA" id="ARBA00001947"/>
    </source>
</evidence>
<dbReference type="Gene3D" id="3.20.20.140">
    <property type="entry name" value="Metal-dependent hydrolases"/>
    <property type="match status" value="1"/>
</dbReference>
<evidence type="ECO:0000256" key="3">
    <source>
        <dbReference type="ARBA" id="ARBA00012784"/>
    </source>
</evidence>
<keyword evidence="7" id="KW-0732">Signal</keyword>
<dbReference type="RefSeq" id="WP_215340972.1">
    <property type="nucleotide sequence ID" value="NZ_JAGSGD010000001.1"/>
</dbReference>
<accession>A0A941HWW0</accession>
<dbReference type="Pfam" id="PF00962">
    <property type="entry name" value="A_deaminase"/>
    <property type="match status" value="1"/>
</dbReference>
<dbReference type="InterPro" id="IPR032466">
    <property type="entry name" value="Metal_Hydrolase"/>
</dbReference>
<dbReference type="InterPro" id="IPR001365">
    <property type="entry name" value="A_deaminase_dom"/>
</dbReference>
<name>A0A941HWW0_9CAUL</name>
<dbReference type="GO" id="GO:0006154">
    <property type="term" value="P:adenosine catabolic process"/>
    <property type="evidence" value="ECO:0007669"/>
    <property type="project" value="TreeGrafter"/>
</dbReference>
<keyword evidence="6" id="KW-0862">Zinc</keyword>
<feature type="domain" description="Adenosine deaminase" evidence="8">
    <location>
        <begin position="145"/>
        <end position="435"/>
    </location>
</feature>
<evidence type="ECO:0000256" key="5">
    <source>
        <dbReference type="ARBA" id="ARBA00022801"/>
    </source>
</evidence>
<evidence type="ECO:0000313" key="9">
    <source>
        <dbReference type="EMBL" id="MBR7620253.1"/>
    </source>
</evidence>
<dbReference type="GO" id="GO:0005829">
    <property type="term" value="C:cytosol"/>
    <property type="evidence" value="ECO:0007669"/>
    <property type="project" value="TreeGrafter"/>
</dbReference>
<keyword evidence="10" id="KW-1185">Reference proteome</keyword>
<proteinExistence type="inferred from homology"/>
<evidence type="ECO:0000259" key="8">
    <source>
        <dbReference type="Pfam" id="PF00962"/>
    </source>
</evidence>
<dbReference type="EMBL" id="JAGSGD010000001">
    <property type="protein sequence ID" value="MBR7620253.1"/>
    <property type="molecule type" value="Genomic_DNA"/>
</dbReference>
<gene>
    <name evidence="9" type="ORF">JKL49_12720</name>
</gene>
<dbReference type="GO" id="GO:0046103">
    <property type="term" value="P:inosine biosynthetic process"/>
    <property type="evidence" value="ECO:0007669"/>
    <property type="project" value="TreeGrafter"/>
</dbReference>
<dbReference type="Proteomes" id="UP000622580">
    <property type="component" value="Unassembled WGS sequence"/>
</dbReference>
<dbReference type="EC" id="3.5.4.4" evidence="3"/>
<dbReference type="AlphaFoldDB" id="A0A941HWW0"/>
<feature type="signal peptide" evidence="7">
    <location>
        <begin position="1"/>
        <end position="22"/>
    </location>
</feature>
<sequence>MIRRFWAAAGLAFVLAAGGAEAAPDVAKMTGGQLTAFARAMPKGGELHNHISGAIFAETLLAWAVEDGLCVNVKTLSVTPPCQPGEDLKPAAGIKTDEVLRAAMIDSFSVRHADFLDRSGHDQFFSAFGRFGAAGAKRDGDMLANVVDSLARQNTFYLEAMVTPQGVASRVKGAQVGWKGGDLAAQKAANTAAGLDALVAAAIAETDAMEARARALMKCGTPEALPGCQVTVRYLVQTSRVTPPEQTFAQLQMGVALIAADKRWVGLQMVAPEDHPLSIANYSLHMKMVAYLTDHGRTAKAALHAGELSMAYAAPEALRDHIAQAVRVAGARRIGHGVDLPLETGAEGLAAEMAAKGILVEVNLSSNDAILGVSGKAHPYAWLRQRGVPVSLSTDDAGILRIDLSHEYARAADEGATYADLKASARNAIAFSFLAGEGLWDDPGAYRRPAKACAGQVGKAEPKPGACADLIAASDKAREQWRHERLVAAFEAGAR</sequence>
<keyword evidence="5" id="KW-0378">Hydrolase</keyword>
<evidence type="ECO:0000256" key="2">
    <source>
        <dbReference type="ARBA" id="ARBA00006676"/>
    </source>
</evidence>
<comment type="similarity">
    <text evidence="2">Belongs to the metallo-dependent hydrolases superfamily. Adenosine and AMP deaminases family.</text>
</comment>
<dbReference type="GO" id="GO:0046872">
    <property type="term" value="F:metal ion binding"/>
    <property type="evidence" value="ECO:0007669"/>
    <property type="project" value="UniProtKB-KW"/>
</dbReference>
<evidence type="ECO:0000256" key="7">
    <source>
        <dbReference type="SAM" id="SignalP"/>
    </source>
</evidence>
<dbReference type="GO" id="GO:0043103">
    <property type="term" value="P:hypoxanthine salvage"/>
    <property type="evidence" value="ECO:0007669"/>
    <property type="project" value="TreeGrafter"/>
</dbReference>
<keyword evidence="4" id="KW-0479">Metal-binding</keyword>
<dbReference type="GO" id="GO:0004000">
    <property type="term" value="F:adenosine deaminase activity"/>
    <property type="evidence" value="ECO:0007669"/>
    <property type="project" value="TreeGrafter"/>
</dbReference>
<feature type="chain" id="PRO_5037828523" description="adenosine deaminase" evidence="7">
    <location>
        <begin position="23"/>
        <end position="495"/>
    </location>
</feature>
<evidence type="ECO:0000256" key="6">
    <source>
        <dbReference type="ARBA" id="ARBA00022833"/>
    </source>
</evidence>
<dbReference type="PANTHER" id="PTHR11409:SF43">
    <property type="entry name" value="ADENOSINE DEAMINASE"/>
    <property type="match status" value="1"/>
</dbReference>
<dbReference type="InterPro" id="IPR006330">
    <property type="entry name" value="Ado/ade_deaminase"/>
</dbReference>
<protein>
    <recommendedName>
        <fullName evidence="3">adenosine deaminase</fullName>
        <ecNumber evidence="3">3.5.4.4</ecNumber>
    </recommendedName>
</protein>
<comment type="cofactor">
    <cofactor evidence="1">
        <name>Zn(2+)</name>
        <dbReference type="ChEBI" id="CHEBI:29105"/>
    </cofactor>
</comment>
<evidence type="ECO:0000256" key="4">
    <source>
        <dbReference type="ARBA" id="ARBA00022723"/>
    </source>
</evidence>
<organism evidence="9 10">
    <name type="scientific">Phenylobacterium glaciei</name>
    <dbReference type="NCBI Taxonomy" id="2803784"/>
    <lineage>
        <taxon>Bacteria</taxon>
        <taxon>Pseudomonadati</taxon>
        <taxon>Pseudomonadota</taxon>
        <taxon>Alphaproteobacteria</taxon>
        <taxon>Caulobacterales</taxon>
        <taxon>Caulobacteraceae</taxon>
        <taxon>Phenylobacterium</taxon>
    </lineage>
</organism>
<evidence type="ECO:0000313" key="10">
    <source>
        <dbReference type="Proteomes" id="UP000622580"/>
    </source>
</evidence>
<reference evidence="9" key="1">
    <citation type="submission" date="2021-04" db="EMBL/GenBank/DDBJ databases">
        <title>Draft genome assembly of strain Phenylobacterium sp. 20VBR1 using MiniION and Illumina platforms.</title>
        <authorList>
            <person name="Thomas F.A."/>
            <person name="Krishnan K.P."/>
            <person name="Sinha R.K."/>
        </authorList>
    </citation>
    <scope>NUCLEOTIDE SEQUENCE</scope>
    <source>
        <strain evidence="9">20VBR1</strain>
    </source>
</reference>